<evidence type="ECO:0000256" key="3">
    <source>
        <dbReference type="ARBA" id="ARBA00022827"/>
    </source>
</evidence>
<dbReference type="Pfam" id="PF01494">
    <property type="entry name" value="FAD_binding_3"/>
    <property type="match status" value="1"/>
</dbReference>
<keyword evidence="2" id="KW-0285">Flavoprotein</keyword>
<dbReference type="OrthoDB" id="16820at2759"/>
<gene>
    <name evidence="7" type="ORF">EJ04DRAFT_502241</name>
</gene>
<dbReference type="EMBL" id="ML996243">
    <property type="protein sequence ID" value="KAF2729514.1"/>
    <property type="molecule type" value="Genomic_DNA"/>
</dbReference>
<name>A0A9P4QR20_9PLEO</name>
<dbReference type="SUPFAM" id="SSF54373">
    <property type="entry name" value="FAD-linked reductases, C-terminal domain"/>
    <property type="match status" value="1"/>
</dbReference>
<evidence type="ECO:0000256" key="2">
    <source>
        <dbReference type="ARBA" id="ARBA00022630"/>
    </source>
</evidence>
<proteinExistence type="inferred from homology"/>
<keyword evidence="5" id="KW-0503">Monooxygenase</keyword>
<protein>
    <submittedName>
        <fullName evidence="7">FAD/NAD(P)-binding domain-containing protein</fullName>
    </submittedName>
</protein>
<sequence length="482" mass="53087">MGNDASIDDCKSHVDALLSDRSHSKLQETSYPSRSLHFLGELPSNSSKGLTQEAKVKLNVFVAGAGLGGLATAIALRRRGHTVTVFERAPELGEVGAGIQVPPNSTRLLVKWGLLPYLQDQAIEPGAIRLRRWQDGSIIGLTQLVPDFRQAFGAPYLVVHRANLQLAMYRLALDLGIDVRVNSGIKEYDAETPSITTDDGKVWVADLVVAADGLKSEARKVVLGGTDQPPEKAGFAAYRAVVDAARMRSDPDISWLLESPGQNMWIGDQRHVMTYTIAGGKTFNMVLSHPEDSDPSTWRQETAVEDMKQHFRAWDPRLTKIISMISSTLKWPLLSGKPLPRWVHPSGKLLILGDAAHAMVPYMSEGAAMAVEDGAALAEVLSNVETREQVHSALRVFEKTRILRTGQMQEASLVNGKLLHFADGPEQRARDASMRPEVEGKRCVQSANQWSDPMTQIWTYGYDAEKEVARAWNRSRGDVPKL</sequence>
<dbReference type="Proteomes" id="UP000799444">
    <property type="component" value="Unassembled WGS sequence"/>
</dbReference>
<dbReference type="GO" id="GO:0004497">
    <property type="term" value="F:monooxygenase activity"/>
    <property type="evidence" value="ECO:0007669"/>
    <property type="project" value="UniProtKB-KW"/>
</dbReference>
<keyword evidence="3" id="KW-0274">FAD</keyword>
<dbReference type="PANTHER" id="PTHR13789">
    <property type="entry name" value="MONOOXYGENASE"/>
    <property type="match status" value="1"/>
</dbReference>
<evidence type="ECO:0000259" key="6">
    <source>
        <dbReference type="Pfam" id="PF01494"/>
    </source>
</evidence>
<dbReference type="FunFam" id="3.50.50.60:FF:000115">
    <property type="entry name" value="Salicylate hydroxylase, putative"/>
    <property type="match status" value="1"/>
</dbReference>
<dbReference type="SUPFAM" id="SSF51905">
    <property type="entry name" value="FAD/NAD(P)-binding domain"/>
    <property type="match status" value="1"/>
</dbReference>
<dbReference type="GO" id="GO:0071949">
    <property type="term" value="F:FAD binding"/>
    <property type="evidence" value="ECO:0007669"/>
    <property type="project" value="InterPro"/>
</dbReference>
<comment type="caution">
    <text evidence="7">The sequence shown here is derived from an EMBL/GenBank/DDBJ whole genome shotgun (WGS) entry which is preliminary data.</text>
</comment>
<feature type="domain" description="FAD-binding" evidence="6">
    <location>
        <begin position="58"/>
        <end position="408"/>
    </location>
</feature>
<evidence type="ECO:0000256" key="4">
    <source>
        <dbReference type="ARBA" id="ARBA00023002"/>
    </source>
</evidence>
<evidence type="ECO:0000256" key="1">
    <source>
        <dbReference type="ARBA" id="ARBA00007992"/>
    </source>
</evidence>
<keyword evidence="4" id="KW-0560">Oxidoreductase</keyword>
<keyword evidence="8" id="KW-1185">Reference proteome</keyword>
<dbReference type="Gene3D" id="3.50.50.60">
    <property type="entry name" value="FAD/NAD(P)-binding domain"/>
    <property type="match status" value="1"/>
</dbReference>
<dbReference type="InterPro" id="IPR002938">
    <property type="entry name" value="FAD-bd"/>
</dbReference>
<evidence type="ECO:0000256" key="5">
    <source>
        <dbReference type="ARBA" id="ARBA00023033"/>
    </source>
</evidence>
<dbReference type="PRINTS" id="PR00420">
    <property type="entry name" value="RNGMNOXGNASE"/>
</dbReference>
<dbReference type="InterPro" id="IPR036188">
    <property type="entry name" value="FAD/NAD-bd_sf"/>
</dbReference>
<comment type="similarity">
    <text evidence="1">Belongs to the paxM FAD-dependent monooxygenase family.</text>
</comment>
<dbReference type="PANTHER" id="PTHR13789:SF306">
    <property type="entry name" value="HYDROXYLASE, PUTATIVE-RELATED"/>
    <property type="match status" value="1"/>
</dbReference>
<organism evidence="7 8">
    <name type="scientific">Polyplosphaeria fusca</name>
    <dbReference type="NCBI Taxonomy" id="682080"/>
    <lineage>
        <taxon>Eukaryota</taxon>
        <taxon>Fungi</taxon>
        <taxon>Dikarya</taxon>
        <taxon>Ascomycota</taxon>
        <taxon>Pezizomycotina</taxon>
        <taxon>Dothideomycetes</taxon>
        <taxon>Pleosporomycetidae</taxon>
        <taxon>Pleosporales</taxon>
        <taxon>Tetraplosphaeriaceae</taxon>
        <taxon>Polyplosphaeria</taxon>
    </lineage>
</organism>
<dbReference type="InterPro" id="IPR050493">
    <property type="entry name" value="FAD-dep_Monooxygenase_BioMet"/>
</dbReference>
<reference evidence="7" key="1">
    <citation type="journal article" date="2020" name="Stud. Mycol.">
        <title>101 Dothideomycetes genomes: a test case for predicting lifestyles and emergence of pathogens.</title>
        <authorList>
            <person name="Haridas S."/>
            <person name="Albert R."/>
            <person name="Binder M."/>
            <person name="Bloem J."/>
            <person name="Labutti K."/>
            <person name="Salamov A."/>
            <person name="Andreopoulos B."/>
            <person name="Baker S."/>
            <person name="Barry K."/>
            <person name="Bills G."/>
            <person name="Bluhm B."/>
            <person name="Cannon C."/>
            <person name="Castanera R."/>
            <person name="Culley D."/>
            <person name="Daum C."/>
            <person name="Ezra D."/>
            <person name="Gonzalez J."/>
            <person name="Henrissat B."/>
            <person name="Kuo A."/>
            <person name="Liang C."/>
            <person name="Lipzen A."/>
            <person name="Lutzoni F."/>
            <person name="Magnuson J."/>
            <person name="Mondo S."/>
            <person name="Nolan M."/>
            <person name="Ohm R."/>
            <person name="Pangilinan J."/>
            <person name="Park H.-J."/>
            <person name="Ramirez L."/>
            <person name="Alfaro M."/>
            <person name="Sun H."/>
            <person name="Tritt A."/>
            <person name="Yoshinaga Y."/>
            <person name="Zwiers L.-H."/>
            <person name="Turgeon B."/>
            <person name="Goodwin S."/>
            <person name="Spatafora J."/>
            <person name="Crous P."/>
            <person name="Grigoriev I."/>
        </authorList>
    </citation>
    <scope>NUCLEOTIDE SEQUENCE</scope>
    <source>
        <strain evidence="7">CBS 125425</strain>
    </source>
</reference>
<accession>A0A9P4QR20</accession>
<dbReference type="AlphaFoldDB" id="A0A9P4QR20"/>
<evidence type="ECO:0000313" key="7">
    <source>
        <dbReference type="EMBL" id="KAF2729514.1"/>
    </source>
</evidence>
<evidence type="ECO:0000313" key="8">
    <source>
        <dbReference type="Proteomes" id="UP000799444"/>
    </source>
</evidence>